<feature type="non-terminal residue" evidence="2">
    <location>
        <position position="1"/>
    </location>
</feature>
<reference evidence="2" key="1">
    <citation type="submission" date="2020-02" db="EMBL/GenBank/DDBJ databases">
        <authorList>
            <person name="Meier V. D."/>
        </authorList>
    </citation>
    <scope>NUCLEOTIDE SEQUENCE</scope>
    <source>
        <strain evidence="2">AVDCRST_MAG66</strain>
    </source>
</reference>
<feature type="non-terminal residue" evidence="2">
    <location>
        <position position="193"/>
    </location>
</feature>
<feature type="region of interest" description="Disordered" evidence="1">
    <location>
        <begin position="1"/>
        <end position="193"/>
    </location>
</feature>
<feature type="compositionally biased region" description="Low complexity" evidence="1">
    <location>
        <begin position="92"/>
        <end position="122"/>
    </location>
</feature>
<sequence length="193" mass="20139">CRNRGARPSTSTGGRSTTSSWRRRRRWSPSGGWPRCGCRTSRSGRASGGRPCTSTSRTSTPSCEPGTNAGSTPTCRRSAPPAPEPPRGTGSGPSSPGTPASAERAATTPAARSSPRSTAGSTWPARTDGSTTSCGKCSSRPWRRAPCARTSRPTSWSASACTPSTRRATPRTRPPGTGSSDWSWPACARRPFA</sequence>
<protein>
    <submittedName>
        <fullName evidence="2">Uncharacterized protein</fullName>
    </submittedName>
</protein>
<dbReference type="EMBL" id="CADCUS010000267">
    <property type="protein sequence ID" value="CAA9407263.1"/>
    <property type="molecule type" value="Genomic_DNA"/>
</dbReference>
<feature type="compositionally biased region" description="Polar residues" evidence="1">
    <location>
        <begin position="151"/>
        <end position="161"/>
    </location>
</feature>
<feature type="compositionally biased region" description="Low complexity" evidence="1">
    <location>
        <begin position="28"/>
        <end position="63"/>
    </location>
</feature>
<accession>A0A6J4P618</accession>
<gene>
    <name evidence="2" type="ORF">AVDCRST_MAG66-1837</name>
</gene>
<proteinExistence type="predicted"/>
<evidence type="ECO:0000256" key="1">
    <source>
        <dbReference type="SAM" id="MobiDB-lite"/>
    </source>
</evidence>
<name>A0A6J4P618_9PSEU</name>
<evidence type="ECO:0000313" key="2">
    <source>
        <dbReference type="EMBL" id="CAA9407263.1"/>
    </source>
</evidence>
<feature type="compositionally biased region" description="Low complexity" evidence="1">
    <location>
        <begin position="7"/>
        <end position="20"/>
    </location>
</feature>
<organism evidence="2">
    <name type="scientific">uncultured Pseudonocardia sp</name>
    <dbReference type="NCBI Taxonomy" id="211455"/>
    <lineage>
        <taxon>Bacteria</taxon>
        <taxon>Bacillati</taxon>
        <taxon>Actinomycetota</taxon>
        <taxon>Actinomycetes</taxon>
        <taxon>Pseudonocardiales</taxon>
        <taxon>Pseudonocardiaceae</taxon>
        <taxon>Pseudonocardia</taxon>
        <taxon>environmental samples</taxon>
    </lineage>
</organism>
<dbReference type="AlphaFoldDB" id="A0A6J4P618"/>